<dbReference type="PANTHER" id="PTHR42194">
    <property type="entry name" value="UPF0276 PROTEIN HI_1600"/>
    <property type="match status" value="1"/>
</dbReference>
<name>A0A370XCZ4_9GAMM</name>
<sequence>MRTLDLPAFEGFGLGLRPVHYQEFLDGQVSVDFVEVISENFMVQGGKPLAILEAVRAHYPVAMHGVSLSIGSADGLKLDYLRRLKDLAERIQPLWVSDHLCWTGVGGFNSHDLLPLPYTNEAMDVACANVNQVQDFLQRPILLENPSTYLSYSQADYSEPEFLAELCRRAGCYLLLDVNNIYVSGVNQGFNPYQYLSAIPKGYVRQMHLAGHSQGENRLIDTHDQPVPNAVWSVYRAACERFGSVASMIERDDNIPPLSELLDELNIARTVASAACQSEECFA</sequence>
<dbReference type="RefSeq" id="WP_115476391.1">
    <property type="nucleotide sequence ID" value="NZ_QRBF01000001.1"/>
</dbReference>
<dbReference type="PANTHER" id="PTHR42194:SF1">
    <property type="entry name" value="UPF0276 PROTEIN HI_1600"/>
    <property type="match status" value="1"/>
</dbReference>
<evidence type="ECO:0000313" key="3">
    <source>
        <dbReference type="Proteomes" id="UP000255334"/>
    </source>
</evidence>
<reference evidence="2 3" key="1">
    <citation type="submission" date="2018-07" db="EMBL/GenBank/DDBJ databases">
        <title>Dyella monticola sp. nov. and Dyella psychrodurans sp. nov. isolated from monsoon evergreen broad-leaved forest soil of Dinghu Mountain, China.</title>
        <authorList>
            <person name="Gao Z."/>
            <person name="Qiu L."/>
        </authorList>
    </citation>
    <scope>NUCLEOTIDE SEQUENCE [LARGE SCALE GENOMIC DNA]</scope>
    <source>
        <strain evidence="2 3">4MSK11</strain>
    </source>
</reference>
<evidence type="ECO:0000256" key="1">
    <source>
        <dbReference type="HAMAP-Rule" id="MF_00697"/>
    </source>
</evidence>
<comment type="similarity">
    <text evidence="1">Belongs to the UPF0276 family.</text>
</comment>
<evidence type="ECO:0000313" key="2">
    <source>
        <dbReference type="EMBL" id="RDS86140.1"/>
    </source>
</evidence>
<keyword evidence="3" id="KW-1185">Reference proteome</keyword>
<dbReference type="Gene3D" id="3.20.20.150">
    <property type="entry name" value="Divalent-metal-dependent TIM barrel enzymes"/>
    <property type="match status" value="1"/>
</dbReference>
<dbReference type="Pfam" id="PF05114">
    <property type="entry name" value="MbnB_TglH_ChrH"/>
    <property type="match status" value="1"/>
</dbReference>
<dbReference type="Proteomes" id="UP000255334">
    <property type="component" value="Unassembled WGS sequence"/>
</dbReference>
<comment type="caution">
    <text evidence="2">The sequence shown here is derived from an EMBL/GenBank/DDBJ whole genome shotgun (WGS) entry which is preliminary data.</text>
</comment>
<dbReference type="NCBIfam" id="NF003818">
    <property type="entry name" value="PRK05409.1"/>
    <property type="match status" value="1"/>
</dbReference>
<accession>A0A370XCZ4</accession>
<gene>
    <name evidence="2" type="ORF">DWU99_02410</name>
</gene>
<dbReference type="InterPro" id="IPR007801">
    <property type="entry name" value="MbnB/TglH/ChrH"/>
</dbReference>
<organism evidence="2 3">
    <name type="scientific">Dyella psychrodurans</name>
    <dbReference type="NCBI Taxonomy" id="1927960"/>
    <lineage>
        <taxon>Bacteria</taxon>
        <taxon>Pseudomonadati</taxon>
        <taxon>Pseudomonadota</taxon>
        <taxon>Gammaproteobacteria</taxon>
        <taxon>Lysobacterales</taxon>
        <taxon>Rhodanobacteraceae</taxon>
        <taxon>Dyella</taxon>
    </lineage>
</organism>
<dbReference type="HAMAP" id="MF_00697">
    <property type="entry name" value="UPF0276"/>
    <property type="match status" value="1"/>
</dbReference>
<proteinExistence type="inferred from homology"/>
<dbReference type="SUPFAM" id="SSF51658">
    <property type="entry name" value="Xylose isomerase-like"/>
    <property type="match status" value="1"/>
</dbReference>
<dbReference type="AlphaFoldDB" id="A0A370XCZ4"/>
<dbReference type="EMBL" id="QRBF01000001">
    <property type="protein sequence ID" value="RDS86140.1"/>
    <property type="molecule type" value="Genomic_DNA"/>
</dbReference>
<dbReference type="OrthoDB" id="9763101at2"/>
<protein>
    <recommendedName>
        <fullName evidence="1">UPF0276 protein DWU99_02410</fullName>
    </recommendedName>
</protein>
<dbReference type="InterPro" id="IPR036237">
    <property type="entry name" value="Xyl_isomerase-like_sf"/>
</dbReference>